<evidence type="ECO:0000259" key="1">
    <source>
        <dbReference type="Pfam" id="PF00144"/>
    </source>
</evidence>
<comment type="caution">
    <text evidence="2">The sequence shown here is derived from an EMBL/GenBank/DDBJ whole genome shotgun (WGS) entry which is preliminary data.</text>
</comment>
<dbReference type="Gene3D" id="3.40.710.10">
    <property type="entry name" value="DD-peptidase/beta-lactamase superfamily"/>
    <property type="match status" value="1"/>
</dbReference>
<dbReference type="InterPro" id="IPR050491">
    <property type="entry name" value="AmpC-like"/>
</dbReference>
<evidence type="ECO:0000313" key="3">
    <source>
        <dbReference type="Proteomes" id="UP000003558"/>
    </source>
</evidence>
<name>F9VW97_9ACTN</name>
<feature type="domain" description="Beta-lactamase-related" evidence="1">
    <location>
        <begin position="57"/>
        <end position="400"/>
    </location>
</feature>
<dbReference type="AlphaFoldDB" id="F9VW97"/>
<accession>F9VW97</accession>
<proteinExistence type="predicted"/>
<dbReference type="InterPro" id="IPR012338">
    <property type="entry name" value="Beta-lactam/transpept-like"/>
</dbReference>
<dbReference type="Pfam" id="PF00144">
    <property type="entry name" value="Beta-lactamase"/>
    <property type="match status" value="1"/>
</dbReference>
<gene>
    <name evidence="2" type="ORF">GOALK_060_01190</name>
</gene>
<reference evidence="2 3" key="1">
    <citation type="submission" date="2011-05" db="EMBL/GenBank/DDBJ databases">
        <title>Whole genome shotgun sequence of Gordonia alkanivorans NBRC 16433.</title>
        <authorList>
            <person name="Hosoyama A."/>
            <person name="Nakamura S."/>
            <person name="Takarada H."/>
            <person name="Tsuchikane K."/>
            <person name="Yamazaki S."/>
            <person name="Fujita N."/>
        </authorList>
    </citation>
    <scope>NUCLEOTIDE SEQUENCE [LARGE SCALE GENOMIC DNA]</scope>
    <source>
        <strain evidence="2 3">NBRC 16433</strain>
    </source>
</reference>
<dbReference type="SUPFAM" id="SSF56601">
    <property type="entry name" value="beta-lactamase/transpeptidase-like"/>
    <property type="match status" value="1"/>
</dbReference>
<dbReference type="PANTHER" id="PTHR46825:SF7">
    <property type="entry name" value="D-ALANYL-D-ALANINE CARBOXYPEPTIDASE"/>
    <property type="match status" value="1"/>
</dbReference>
<protein>
    <submittedName>
        <fullName evidence="2">Putative S12 family peptidase</fullName>
    </submittedName>
</protein>
<sequence length="417" mass="44852">MKSFRCRPPGRTRGRAPLVSIVTCGLVLSGCSFDGSATESNPELKQVDVAAMSATLDDTIEELLVPGALALIQTPAGTYTVSAGTTTMGDDIAPAAADQFRIGSVTKTMTVAAVLQLIQEEKIGVNDPIDKYVLGVPEGSEITIAQLMSMRSGLHNYLDTDGFRAAFGSDPTKVWAPSELLALGFSQPSGFAPGTQFDYSNTNTVRLGLVVEKAEDKSLAQVFADRFFGPLGLTRTSLPAATDTTLSAPFSHGYQYGPLQVSDKPMTPEETAAARAGSLLPNDVTVMSPSWAWAAGGVVSTADDLMTWIKAFVGGDLLDDANQQLWWDSIRIQHDEDPRVFYGYGITEVRFGENRLTYHEGQLPGFNTMAVHDEANDVSMVVWTNLSVTQDVDNAFTVMARLLQHIYNTPADTPPAR</sequence>
<dbReference type="STRING" id="1027371.GOALK_060_01190"/>
<dbReference type="PROSITE" id="PS51257">
    <property type="entry name" value="PROKAR_LIPOPROTEIN"/>
    <property type="match status" value="1"/>
</dbReference>
<evidence type="ECO:0000313" key="2">
    <source>
        <dbReference type="EMBL" id="GAA12886.1"/>
    </source>
</evidence>
<organism evidence="2 3">
    <name type="scientific">Gordonia alkanivorans NBRC 16433</name>
    <dbReference type="NCBI Taxonomy" id="1027371"/>
    <lineage>
        <taxon>Bacteria</taxon>
        <taxon>Bacillati</taxon>
        <taxon>Actinomycetota</taxon>
        <taxon>Actinomycetes</taxon>
        <taxon>Mycobacteriales</taxon>
        <taxon>Gordoniaceae</taxon>
        <taxon>Gordonia</taxon>
    </lineage>
</organism>
<dbReference type="Proteomes" id="UP000003558">
    <property type="component" value="Unassembled WGS sequence"/>
</dbReference>
<dbReference type="PANTHER" id="PTHR46825">
    <property type="entry name" value="D-ALANYL-D-ALANINE-CARBOXYPEPTIDASE/ENDOPEPTIDASE AMPH"/>
    <property type="match status" value="1"/>
</dbReference>
<dbReference type="InterPro" id="IPR001466">
    <property type="entry name" value="Beta-lactam-related"/>
</dbReference>
<dbReference type="eggNOG" id="COG1680">
    <property type="taxonomic scope" value="Bacteria"/>
</dbReference>
<dbReference type="EMBL" id="BACI01000060">
    <property type="protein sequence ID" value="GAA12886.1"/>
    <property type="molecule type" value="Genomic_DNA"/>
</dbReference>